<sequence>MSDFILPPSPNWFLPAVSSGNEVGLYAFGSRNRVIVYDISPIDSKEEVSKEKQFGSFGNPPRLVGIFSEHSLKVLGVGLSPDPTQWICCSCQEDCIKLWDVRSLVTIQDTSHAEIKGKLTCMSWSPADIDAVYASSDTGTVFIWNLKSNQLSSYDLSREYIVCLTASPHNPNVAALGYRTGIATIVSFESGRARTLQRLRSQEAEIFSISWCPVKGESCSEDKEALLAVAGRQSLRVWSSLRGKEVSHVKLNPASMPRRDTGEIWKRNWTCVLWSKQNPKHIIFTGSQGDLLYANMQMESVLEVEKFSVGGINKHTRMIFNVVEVGPKLCSFALDRSIAVWDNATKNGLVSWSSFAGNIFCARVSPFDPGRLAIGAGDNNIRVWNQNNKSNPGDIVHIYNGIKSKVTYVAWHPEKEGVLAFGLDDGYVGVCNTLSPKALEISKSFHNSTVYVVCWAPALKAEKGSCELQVYSVGDGTVLQHFLDQPGREAVDLINAIGVHEVKSEKKPVTSEMSWRHDYTVFALGRLEGSVAMYGFPSLEPLYLIEIQTKMINCIRWHPVSTSQSPAVSPCSNLVAFAGNDSFISIVDLARQSGSSLSTQTTVDEYSAIKEPLKITEGQGYLPVAKGMRITDLCWSPHQDGLLASVGYSGLATVWDVRSMTKLACYNNEHGRLLTVAWSHLDPDIVMSGGTDHTFRMWRVSAQPKEVGKKKKKKKLNKSRAIAEEAASSEDAALTSDLKELQELLKLKQRELLAQQGEKSDEPLGHKNGTSRDFSESADSENLARLGSGNNHTGESQTNSAFSGKCEHRPSTTGDSEITTWAQAGHGKSGLGDADVTLPEGRNVNGKFGLLHDEGSEDDDDDECIGAAENIPAVEDLVAPAKKLFPGKPVVLRPASSAVGSTAT</sequence>
<dbReference type="STRING" id="188477.A0A3S1BK17"/>
<evidence type="ECO:0000259" key="2">
    <source>
        <dbReference type="Pfam" id="PF23775"/>
    </source>
</evidence>
<reference evidence="3 4" key="1">
    <citation type="submission" date="2019-01" db="EMBL/GenBank/DDBJ databases">
        <title>A draft genome assembly of the solar-powered sea slug Elysia chlorotica.</title>
        <authorList>
            <person name="Cai H."/>
            <person name="Li Q."/>
            <person name="Fang X."/>
            <person name="Li J."/>
            <person name="Curtis N.E."/>
            <person name="Altenburger A."/>
            <person name="Shibata T."/>
            <person name="Feng M."/>
            <person name="Maeda T."/>
            <person name="Schwartz J.A."/>
            <person name="Shigenobu S."/>
            <person name="Lundholm N."/>
            <person name="Nishiyama T."/>
            <person name="Yang H."/>
            <person name="Hasebe M."/>
            <person name="Li S."/>
            <person name="Pierce S.K."/>
            <person name="Wang J."/>
        </authorList>
    </citation>
    <scope>NUCLEOTIDE SEQUENCE [LARGE SCALE GENOMIC DNA]</scope>
    <source>
        <strain evidence="3">EC2010</strain>
        <tissue evidence="3">Whole organism of an adult</tissue>
    </source>
</reference>
<dbReference type="GO" id="GO:0005634">
    <property type="term" value="C:nucleus"/>
    <property type="evidence" value="ECO:0007669"/>
    <property type="project" value="TreeGrafter"/>
</dbReference>
<feature type="non-terminal residue" evidence="3">
    <location>
        <position position="904"/>
    </location>
</feature>
<dbReference type="InterPro" id="IPR056424">
    <property type="entry name" value="Beta-prop_GEMI5_2nd"/>
</dbReference>
<dbReference type="OrthoDB" id="7326421at2759"/>
<name>A0A3S1BK17_ELYCH</name>
<keyword evidence="4" id="KW-1185">Reference proteome</keyword>
<dbReference type="Pfam" id="PF23775">
    <property type="entry name" value="Beta-prop_RIG_2nd"/>
    <property type="match status" value="1"/>
</dbReference>
<comment type="caution">
    <text evidence="3">The sequence shown here is derived from an EMBL/GenBank/DDBJ whole genome shotgun (WGS) entry which is preliminary data.</text>
</comment>
<dbReference type="PANTHER" id="PTHR46362:SF1">
    <property type="entry name" value="GEM-ASSOCIATED PROTEIN 5"/>
    <property type="match status" value="1"/>
</dbReference>
<dbReference type="GO" id="GO:0003730">
    <property type="term" value="F:mRNA 3'-UTR binding"/>
    <property type="evidence" value="ECO:0007669"/>
    <property type="project" value="TreeGrafter"/>
</dbReference>
<dbReference type="Pfam" id="PF00400">
    <property type="entry name" value="WD40"/>
    <property type="match status" value="1"/>
</dbReference>
<organism evidence="3 4">
    <name type="scientific">Elysia chlorotica</name>
    <name type="common">Eastern emerald elysia</name>
    <name type="synonym">Sea slug</name>
    <dbReference type="NCBI Taxonomy" id="188477"/>
    <lineage>
        <taxon>Eukaryota</taxon>
        <taxon>Metazoa</taxon>
        <taxon>Spiralia</taxon>
        <taxon>Lophotrochozoa</taxon>
        <taxon>Mollusca</taxon>
        <taxon>Gastropoda</taxon>
        <taxon>Heterobranchia</taxon>
        <taxon>Euthyneura</taxon>
        <taxon>Panpulmonata</taxon>
        <taxon>Sacoglossa</taxon>
        <taxon>Placobranchoidea</taxon>
        <taxon>Plakobranchidae</taxon>
        <taxon>Elysia</taxon>
    </lineage>
</organism>
<dbReference type="InterPro" id="IPR011047">
    <property type="entry name" value="Quinoprotein_ADH-like_sf"/>
</dbReference>
<dbReference type="InterPro" id="IPR052640">
    <property type="entry name" value="Gemin-5"/>
</dbReference>
<protein>
    <recommendedName>
        <fullName evidence="2">Gem-associated protein 5 second beta-propeller domain-containing protein</fullName>
    </recommendedName>
</protein>
<proteinExistence type="predicted"/>
<feature type="compositionally biased region" description="Low complexity" evidence="1">
    <location>
        <begin position="724"/>
        <end position="733"/>
    </location>
</feature>
<dbReference type="Gene3D" id="2.130.10.10">
    <property type="entry name" value="YVTN repeat-like/Quinoprotein amine dehydrogenase"/>
    <property type="match status" value="2"/>
</dbReference>
<dbReference type="SUPFAM" id="SSF50978">
    <property type="entry name" value="WD40 repeat-like"/>
    <property type="match status" value="1"/>
</dbReference>
<feature type="compositionally biased region" description="Polar residues" evidence="1">
    <location>
        <begin position="788"/>
        <end position="802"/>
    </location>
</feature>
<gene>
    <name evidence="3" type="ORF">EGW08_009619</name>
</gene>
<feature type="region of interest" description="Disordered" evidence="1">
    <location>
        <begin position="706"/>
        <end position="733"/>
    </location>
</feature>
<dbReference type="AlphaFoldDB" id="A0A3S1BK17"/>
<dbReference type="GO" id="GO:0032797">
    <property type="term" value="C:SMN complex"/>
    <property type="evidence" value="ECO:0007669"/>
    <property type="project" value="TreeGrafter"/>
</dbReference>
<feature type="compositionally biased region" description="Basic residues" evidence="1">
    <location>
        <begin position="708"/>
        <end position="718"/>
    </location>
</feature>
<feature type="domain" description="Gem-associated protein 5 second beta-propeller" evidence="2">
    <location>
        <begin position="366"/>
        <end position="690"/>
    </location>
</feature>
<dbReference type="PANTHER" id="PTHR46362">
    <property type="entry name" value="GEM-ASSOCIATED PROTEIN 5"/>
    <property type="match status" value="1"/>
</dbReference>
<evidence type="ECO:0000256" key="1">
    <source>
        <dbReference type="SAM" id="MobiDB-lite"/>
    </source>
</evidence>
<dbReference type="SMART" id="SM00320">
    <property type="entry name" value="WD40"/>
    <property type="match status" value="9"/>
</dbReference>
<dbReference type="EMBL" id="RQTK01000278">
    <property type="protein sequence ID" value="RUS82626.1"/>
    <property type="molecule type" value="Genomic_DNA"/>
</dbReference>
<dbReference type="SUPFAM" id="SSF50998">
    <property type="entry name" value="Quinoprotein alcohol dehydrogenase-like"/>
    <property type="match status" value="1"/>
</dbReference>
<feature type="region of interest" description="Disordered" evidence="1">
    <location>
        <begin position="756"/>
        <end position="817"/>
    </location>
</feature>
<evidence type="ECO:0000313" key="4">
    <source>
        <dbReference type="Proteomes" id="UP000271974"/>
    </source>
</evidence>
<evidence type="ECO:0000313" key="3">
    <source>
        <dbReference type="EMBL" id="RUS82626.1"/>
    </source>
</evidence>
<dbReference type="InterPro" id="IPR036322">
    <property type="entry name" value="WD40_repeat_dom_sf"/>
</dbReference>
<dbReference type="InterPro" id="IPR001680">
    <property type="entry name" value="WD40_rpt"/>
</dbReference>
<dbReference type="GO" id="GO:0000387">
    <property type="term" value="P:spliceosomal snRNP assembly"/>
    <property type="evidence" value="ECO:0007669"/>
    <property type="project" value="TreeGrafter"/>
</dbReference>
<dbReference type="InterPro" id="IPR015943">
    <property type="entry name" value="WD40/YVTN_repeat-like_dom_sf"/>
</dbReference>
<accession>A0A3S1BK17</accession>
<dbReference type="Proteomes" id="UP000271974">
    <property type="component" value="Unassembled WGS sequence"/>
</dbReference>